<evidence type="ECO:0000256" key="1">
    <source>
        <dbReference type="SAM" id="MobiDB-lite"/>
    </source>
</evidence>
<sequence length="132" mass="14858">MPRISMSVAGTEKLSRKLQSDQYQRKARRIVKRNGADLSDKTKNNMSRVYTGHYEWKKGRGKVFVKPTGATSKSVTVQIKNGGYSASVGAHTKYSPYLEMGTRFMAKRPALIPAFRTQGQIFIKDLKSIIND</sequence>
<evidence type="ECO:0000313" key="2">
    <source>
        <dbReference type="EMBL" id="PAB52564.1"/>
    </source>
</evidence>
<gene>
    <name evidence="2" type="ORF">A3P64_05675</name>
</gene>
<dbReference type="RefSeq" id="WP_095154480.1">
    <property type="nucleotide sequence ID" value="NZ_NIBB01000031.1"/>
</dbReference>
<dbReference type="Pfam" id="PF04883">
    <property type="entry name" value="HK97-gp10_like"/>
    <property type="match status" value="1"/>
</dbReference>
<name>A0AAX0PUJ8_LACJH</name>
<evidence type="ECO:0000313" key="3">
    <source>
        <dbReference type="Proteomes" id="UP000216448"/>
    </source>
</evidence>
<dbReference type="InterPro" id="IPR010064">
    <property type="entry name" value="HK97-gp10_tail"/>
</dbReference>
<organism evidence="2 3">
    <name type="scientific">Lactobacillus johnsonii</name>
    <dbReference type="NCBI Taxonomy" id="33959"/>
    <lineage>
        <taxon>Bacteria</taxon>
        <taxon>Bacillati</taxon>
        <taxon>Bacillota</taxon>
        <taxon>Bacilli</taxon>
        <taxon>Lactobacillales</taxon>
        <taxon>Lactobacillaceae</taxon>
        <taxon>Lactobacillus</taxon>
    </lineage>
</organism>
<proteinExistence type="predicted"/>
<comment type="caution">
    <text evidence="2">The sequence shown here is derived from an EMBL/GenBank/DDBJ whole genome shotgun (WGS) entry which is preliminary data.</text>
</comment>
<feature type="region of interest" description="Disordered" evidence="1">
    <location>
        <begin position="1"/>
        <end position="26"/>
    </location>
</feature>
<reference evidence="2 3" key="1">
    <citation type="submission" date="2017-05" db="EMBL/GenBank/DDBJ databases">
        <title>Lactobacillus johnsonii from commercial turkeys.</title>
        <authorList>
            <person name="Johnson T.J."/>
            <person name="Youmans B."/>
        </authorList>
    </citation>
    <scope>NUCLEOTIDE SEQUENCE [LARGE SCALE GENOMIC DNA]</scope>
    <source>
        <strain evidence="2 3">UMNLJ54</strain>
    </source>
</reference>
<dbReference type="Proteomes" id="UP000216448">
    <property type="component" value="Unassembled WGS sequence"/>
</dbReference>
<dbReference type="EMBL" id="NIBB01000031">
    <property type="protein sequence ID" value="PAB52564.1"/>
    <property type="molecule type" value="Genomic_DNA"/>
</dbReference>
<accession>A0AAX0PUJ8</accession>
<dbReference type="NCBIfam" id="TIGR01725">
    <property type="entry name" value="phge_HK97_gp10"/>
    <property type="match status" value="1"/>
</dbReference>
<protein>
    <recommendedName>
        <fullName evidence="4">HK97 gp10 family phage protein</fullName>
    </recommendedName>
</protein>
<evidence type="ECO:0008006" key="4">
    <source>
        <dbReference type="Google" id="ProtNLM"/>
    </source>
</evidence>
<dbReference type="AlphaFoldDB" id="A0AAX0PUJ8"/>